<dbReference type="KEGG" id="doa:AXF15_07325"/>
<sequence length="766" mass="88368">MHIRPLKNPFPENGGVRKPTAREYQNRRAAAKTPIFPVRNSGRMVYSSGMRVLVLLALLLLSPLISLAESQSPESWRLLADSTSASHDNQYIEAFGNVVLDRGMDYIRADYARYYHSTNWVYLRGDIQARFQGDYLKAEEAEFDLNSHAGWLKNGQVFMDGPHMYFEGAILKKTGPDTYEFREATVTACDGERPAWSIKTSRGDITIDGYAHLWAPRFQILDQPVLFSPYAVIPVKTKRQSGFLLPEIGHSEHLGLIYEQPYYQVIDEEQDATLFANLMTGKGLMLGAEYRLAPDIHTKGIWKLDYLFDQQTEGTSLYEDNDHMKRENRHRWWARGKFDGFLADPAWSVKMDLDLVSDQDYLREFSKGYSGFRKTRREFLQHFGRDLEDNDNELRLNRFLLTRNWSNVGFQGLVEYTQNLEYGSNNKLPGRRRSSDPTLQRLPELNLHLYQMNLPSTPLTLEGSSQFAAFWREYGTTGSRFDVHPMLGLPLHSAYGSLIPKLGFRWTGYVVERYENEHPDVDADNSMPSRFLPEFTATGYTEFSRVFTMADEDSLTPGSGSSLLALRHAVQPRLEYEYIPYSDQDRYPYFDELDRIRPRNELRYSLTNVFTAKRGQILPDPDQRGETALKIDYGELARLRLEQGYDFREATRRDMENVYPRRPFTDVLADLTTTLTPWLALSNKTWFSPYEGKVTEHEHSLFTAWENRAYANFGLTFLKEIDEYKRQVQKRQNIAFFGGGSSSPRNGAPPPCTGRTGRLTPISKRP</sequence>
<dbReference type="InterPro" id="IPR050218">
    <property type="entry name" value="LptD"/>
</dbReference>
<feature type="region of interest" description="Disordered" evidence="1">
    <location>
        <begin position="736"/>
        <end position="766"/>
    </location>
</feature>
<dbReference type="PANTHER" id="PTHR30189">
    <property type="entry name" value="LPS-ASSEMBLY PROTEIN"/>
    <property type="match status" value="1"/>
</dbReference>
<accession>A0A0X8JQB3</accession>
<dbReference type="GO" id="GO:0015920">
    <property type="term" value="P:lipopolysaccharide transport"/>
    <property type="evidence" value="ECO:0007669"/>
    <property type="project" value="InterPro"/>
</dbReference>
<reference evidence="5" key="1">
    <citation type="submission" date="2016-02" db="EMBL/GenBank/DDBJ databases">
        <authorList>
            <person name="Holder M.E."/>
            <person name="Ajami N.J."/>
            <person name="Petrosino J.F."/>
        </authorList>
    </citation>
    <scope>NUCLEOTIDE SEQUENCE [LARGE SCALE GENOMIC DNA]</scope>
    <source>
        <strain evidence="5">DSM 12838</strain>
    </source>
</reference>
<dbReference type="GO" id="GO:1990351">
    <property type="term" value="C:transporter complex"/>
    <property type="evidence" value="ECO:0007669"/>
    <property type="project" value="TreeGrafter"/>
</dbReference>
<evidence type="ECO:0000259" key="2">
    <source>
        <dbReference type="Pfam" id="PF04453"/>
    </source>
</evidence>
<dbReference type="PANTHER" id="PTHR30189:SF1">
    <property type="entry name" value="LPS-ASSEMBLY PROTEIN LPTD"/>
    <property type="match status" value="1"/>
</dbReference>
<feature type="domain" description="LPS-assembly protein LptD central" evidence="3">
    <location>
        <begin position="220"/>
        <end position="325"/>
    </location>
</feature>
<feature type="region of interest" description="Disordered" evidence="1">
    <location>
        <begin position="1"/>
        <end position="28"/>
    </location>
</feature>
<keyword evidence="5" id="KW-1185">Reference proteome</keyword>
<dbReference type="GO" id="GO:0043165">
    <property type="term" value="P:Gram-negative-bacterium-type cell outer membrane assembly"/>
    <property type="evidence" value="ECO:0007669"/>
    <property type="project" value="InterPro"/>
</dbReference>
<evidence type="ECO:0000259" key="3">
    <source>
        <dbReference type="Pfam" id="PF19838"/>
    </source>
</evidence>
<protein>
    <submittedName>
        <fullName evidence="4">Uncharacterized protein</fullName>
    </submittedName>
</protein>
<gene>
    <name evidence="4" type="ORF">AXF15_07325</name>
</gene>
<evidence type="ECO:0000313" key="5">
    <source>
        <dbReference type="Proteomes" id="UP000063964"/>
    </source>
</evidence>
<dbReference type="InterPro" id="IPR020889">
    <property type="entry name" value="LipoPS_assembly_LptD"/>
</dbReference>
<dbReference type="EMBL" id="CP014230">
    <property type="protein sequence ID" value="AMD92933.1"/>
    <property type="molecule type" value="Genomic_DNA"/>
</dbReference>
<dbReference type="AlphaFoldDB" id="A0A0X8JQB3"/>
<dbReference type="Pfam" id="PF04453">
    <property type="entry name" value="LptD"/>
    <property type="match status" value="1"/>
</dbReference>
<evidence type="ECO:0000256" key="1">
    <source>
        <dbReference type="SAM" id="MobiDB-lite"/>
    </source>
</evidence>
<name>A0A0X8JQB3_9BACT</name>
<feature type="domain" description="LptD C-terminal" evidence="2">
    <location>
        <begin position="331"/>
        <end position="731"/>
    </location>
</feature>
<evidence type="ECO:0000313" key="4">
    <source>
        <dbReference type="EMBL" id="AMD92933.1"/>
    </source>
</evidence>
<dbReference type="GO" id="GO:0009279">
    <property type="term" value="C:cell outer membrane"/>
    <property type="evidence" value="ECO:0007669"/>
    <property type="project" value="InterPro"/>
</dbReference>
<dbReference type="Proteomes" id="UP000063964">
    <property type="component" value="Chromosome"/>
</dbReference>
<dbReference type="OrthoDB" id="9760225at2"/>
<dbReference type="HAMAP" id="MF_01411">
    <property type="entry name" value="LPS_assembly_LptD"/>
    <property type="match status" value="1"/>
</dbReference>
<dbReference type="STRING" id="888061.AXF15_07325"/>
<organism evidence="4 5">
    <name type="scientific">Desulfomicrobium orale DSM 12838</name>
    <dbReference type="NCBI Taxonomy" id="888061"/>
    <lineage>
        <taxon>Bacteria</taxon>
        <taxon>Pseudomonadati</taxon>
        <taxon>Thermodesulfobacteriota</taxon>
        <taxon>Desulfovibrionia</taxon>
        <taxon>Desulfovibrionales</taxon>
        <taxon>Desulfomicrobiaceae</taxon>
        <taxon>Desulfomicrobium</taxon>
    </lineage>
</organism>
<proteinExistence type="inferred from homology"/>
<dbReference type="InterPro" id="IPR045659">
    <property type="entry name" value="LptD_2"/>
</dbReference>
<dbReference type="InterPro" id="IPR007543">
    <property type="entry name" value="LptD_C"/>
</dbReference>
<dbReference type="Pfam" id="PF19838">
    <property type="entry name" value="LptD_2"/>
    <property type="match status" value="1"/>
</dbReference>